<protein>
    <submittedName>
        <fullName evidence="1">Uncharacterized protein</fullName>
    </submittedName>
</protein>
<comment type="caution">
    <text evidence="1">The sequence shown here is derived from an EMBL/GenBank/DDBJ whole genome shotgun (WGS) entry which is preliminary data.</text>
</comment>
<name>A0A0F9HCX2_9ZZZZ</name>
<organism evidence="1">
    <name type="scientific">marine sediment metagenome</name>
    <dbReference type="NCBI Taxonomy" id="412755"/>
    <lineage>
        <taxon>unclassified sequences</taxon>
        <taxon>metagenomes</taxon>
        <taxon>ecological metagenomes</taxon>
    </lineage>
</organism>
<reference evidence="1" key="1">
    <citation type="journal article" date="2015" name="Nature">
        <title>Complex archaea that bridge the gap between prokaryotes and eukaryotes.</title>
        <authorList>
            <person name="Spang A."/>
            <person name="Saw J.H."/>
            <person name="Jorgensen S.L."/>
            <person name="Zaremba-Niedzwiedzka K."/>
            <person name="Martijn J."/>
            <person name="Lind A.E."/>
            <person name="van Eijk R."/>
            <person name="Schleper C."/>
            <person name="Guy L."/>
            <person name="Ettema T.J."/>
        </authorList>
    </citation>
    <scope>NUCLEOTIDE SEQUENCE</scope>
</reference>
<evidence type="ECO:0000313" key="1">
    <source>
        <dbReference type="EMBL" id="KKM13216.1"/>
    </source>
</evidence>
<accession>A0A0F9HCX2</accession>
<dbReference type="EMBL" id="LAZR01015428">
    <property type="protein sequence ID" value="KKM13216.1"/>
    <property type="molecule type" value="Genomic_DNA"/>
</dbReference>
<dbReference type="AlphaFoldDB" id="A0A0F9HCX2"/>
<sequence>MLRQNIMIPVKKVKRIMMDVQPWMVT</sequence>
<proteinExistence type="predicted"/>
<gene>
    <name evidence="1" type="ORF">LCGC14_1718470</name>
</gene>
<feature type="non-terminal residue" evidence="1">
    <location>
        <position position="26"/>
    </location>
</feature>